<protein>
    <submittedName>
        <fullName evidence="2">Uncharacterized protein</fullName>
    </submittedName>
</protein>
<feature type="region of interest" description="Disordered" evidence="1">
    <location>
        <begin position="486"/>
        <end position="615"/>
    </location>
</feature>
<keyword evidence="3" id="KW-1185">Reference proteome</keyword>
<organism evidence="2 3">
    <name type="scientific">Lentinula raphanica</name>
    <dbReference type="NCBI Taxonomy" id="153919"/>
    <lineage>
        <taxon>Eukaryota</taxon>
        <taxon>Fungi</taxon>
        <taxon>Dikarya</taxon>
        <taxon>Basidiomycota</taxon>
        <taxon>Agaricomycotina</taxon>
        <taxon>Agaricomycetes</taxon>
        <taxon>Agaricomycetidae</taxon>
        <taxon>Agaricales</taxon>
        <taxon>Marasmiineae</taxon>
        <taxon>Omphalotaceae</taxon>
        <taxon>Lentinula</taxon>
    </lineage>
</organism>
<dbReference type="Proteomes" id="UP001163846">
    <property type="component" value="Unassembled WGS sequence"/>
</dbReference>
<feature type="compositionally biased region" description="Low complexity" evidence="1">
    <location>
        <begin position="568"/>
        <end position="579"/>
    </location>
</feature>
<feature type="compositionally biased region" description="Basic and acidic residues" evidence="1">
    <location>
        <begin position="583"/>
        <end position="615"/>
    </location>
</feature>
<feature type="compositionally biased region" description="Polar residues" evidence="1">
    <location>
        <begin position="374"/>
        <end position="384"/>
    </location>
</feature>
<accession>A0AA38P329</accession>
<gene>
    <name evidence="2" type="ORF">F5878DRAFT_693306</name>
</gene>
<evidence type="ECO:0000313" key="3">
    <source>
        <dbReference type="Proteomes" id="UP001163846"/>
    </source>
</evidence>
<evidence type="ECO:0000313" key="2">
    <source>
        <dbReference type="EMBL" id="KAJ3835270.1"/>
    </source>
</evidence>
<feature type="compositionally biased region" description="Polar residues" evidence="1">
    <location>
        <begin position="406"/>
        <end position="420"/>
    </location>
</feature>
<evidence type="ECO:0000256" key="1">
    <source>
        <dbReference type="SAM" id="MobiDB-lite"/>
    </source>
</evidence>
<dbReference type="EMBL" id="MU806429">
    <property type="protein sequence ID" value="KAJ3835270.1"/>
    <property type="molecule type" value="Genomic_DNA"/>
</dbReference>
<feature type="compositionally biased region" description="Basic and acidic residues" evidence="1">
    <location>
        <begin position="317"/>
        <end position="333"/>
    </location>
</feature>
<sequence>MNTPEERLSDNIRQALRMLQVTQWTNYLSTIIAQPDYISYINDTDTWSSYLRVDHLPFERMETFIPDYPNHTEYLESSPQDEQEVIAHEVGLLKIVNPARGISGCPKHEILFPDVLGFRVDNRTYAGLLLRLLHQIVQLTDDEVTPDLVWSLQQGDSADKLLDLEGQTHKPEFDALINNPDVCSVYSSAPSSRQSLNDYDEQHHIHNSQYSKMLPWEESKVDFTQSWQTLHDEPQSRMHQDTPWNPRIQNYSQQVPNQTITPQSNNIPCIQHYHGNSRRTTGTLPSQQFIKAPCLTTIEEGPTIESVPSDPPQQESIGHDPSSKPLRDFRMSETQKSTNHRQQRVTGWKKTKGKVPDNNAAENSAKQDALVDNSGLTDAQNDSNILHRDISPHRKRQDPTIKYVNPLQNGNGPGARTSSHPHVLSKRKEYGEGNIKTPIRDFCAQVLENQENHDEEKYPSTAAHYYKTPSQHSPINSSPKITQRYSFEEHDSTSCDIQPDTHPSGYTNSNHSRSQGQQFQNLVPSVHSIAGGGGGGEPPNPGGDDGYKNDDEDDDKDKSNNEPKHHQGCNCQGQHNGQCRCRKSQDGQDDCNGRDGHNTCDCQNRRSDNKDSYTRDLEKQLRKYECDEMNRESKLDINKPTMFSGEDRTAWRKIKENCENFFTAKPRIYSNDISRVSFAASYMSGPAKRYYQNLMQRQRAGYKVAELDNWDNPS</sequence>
<feature type="compositionally biased region" description="Polar residues" evidence="1">
    <location>
        <begin position="504"/>
        <end position="523"/>
    </location>
</feature>
<reference evidence="2" key="1">
    <citation type="submission" date="2022-08" db="EMBL/GenBank/DDBJ databases">
        <authorList>
            <consortium name="DOE Joint Genome Institute"/>
            <person name="Min B."/>
            <person name="Riley R."/>
            <person name="Sierra-Patev S."/>
            <person name="Naranjo-Ortiz M."/>
            <person name="Looney B."/>
            <person name="Konkel Z."/>
            <person name="Slot J.C."/>
            <person name="Sakamoto Y."/>
            <person name="Steenwyk J.L."/>
            <person name="Rokas A."/>
            <person name="Carro J."/>
            <person name="Camarero S."/>
            <person name="Ferreira P."/>
            <person name="Molpeceres G."/>
            <person name="Ruiz-Duenas F.J."/>
            <person name="Serrano A."/>
            <person name="Henrissat B."/>
            <person name="Drula E."/>
            <person name="Hughes K.W."/>
            <person name="Mata J.L."/>
            <person name="Ishikawa N.K."/>
            <person name="Vargas-Isla R."/>
            <person name="Ushijima S."/>
            <person name="Smith C.A."/>
            <person name="Ahrendt S."/>
            <person name="Andreopoulos W."/>
            <person name="He G."/>
            <person name="Labutti K."/>
            <person name="Lipzen A."/>
            <person name="Ng V."/>
            <person name="Sandor L."/>
            <person name="Barry K."/>
            <person name="Martinez A.T."/>
            <person name="Xiao Y."/>
            <person name="Gibbons J.G."/>
            <person name="Terashima K."/>
            <person name="Hibbett D.S."/>
            <person name="Grigoriev I.V."/>
        </authorList>
    </citation>
    <scope>NUCLEOTIDE SEQUENCE</scope>
    <source>
        <strain evidence="2">TFB9207</strain>
    </source>
</reference>
<feature type="compositionally biased region" description="Basic residues" evidence="1">
    <location>
        <begin position="338"/>
        <end position="353"/>
    </location>
</feature>
<feature type="region of interest" description="Disordered" evidence="1">
    <location>
        <begin position="301"/>
        <end position="386"/>
    </location>
</feature>
<proteinExistence type="predicted"/>
<dbReference type="AlphaFoldDB" id="A0AA38P329"/>
<feature type="region of interest" description="Disordered" evidence="1">
    <location>
        <begin position="403"/>
        <end position="423"/>
    </location>
</feature>
<feature type="compositionally biased region" description="Basic and acidic residues" evidence="1">
    <location>
        <begin position="556"/>
        <end position="565"/>
    </location>
</feature>
<comment type="caution">
    <text evidence="2">The sequence shown here is derived from an EMBL/GenBank/DDBJ whole genome shotgun (WGS) entry which is preliminary data.</text>
</comment>
<name>A0AA38P329_9AGAR</name>